<feature type="domain" description="RDD" evidence="6">
    <location>
        <begin position="61"/>
        <end position="182"/>
    </location>
</feature>
<dbReference type="Pfam" id="PF06271">
    <property type="entry name" value="RDD"/>
    <property type="match status" value="1"/>
</dbReference>
<evidence type="ECO:0000256" key="4">
    <source>
        <dbReference type="ARBA" id="ARBA00023136"/>
    </source>
</evidence>
<sequence length="266" mass="28997">MMSFAPQTLLASALDFLPDQADKLPMLETTATPRNASLHPPLDTRYQVETPEGIDLPLRPAGLLVRTLAFSLDLGIRGLVLGLLFIILGFFDEVGVGLGSILLFLISWWYMVLFEVLNQGRSPGKQLMGLRVVQDDGTPIGWSASLTRNLLRFADMLPFGYFLGAISCLQHPTFKRLGDLAAGTLVIYREQPVKRPELPPAVPRSAPFALSLNEQRAILGFAERQGQLSAERTRELAGILAQPLHVPSAQATAELNGIARGFLGTP</sequence>
<dbReference type="PANTHER" id="PTHR38480:SF1">
    <property type="entry name" value="SLR0254 PROTEIN"/>
    <property type="match status" value="1"/>
</dbReference>
<name>A0A2C9ESE2_PSEPH</name>
<dbReference type="GO" id="GO:0016020">
    <property type="term" value="C:membrane"/>
    <property type="evidence" value="ECO:0007669"/>
    <property type="project" value="UniProtKB-SubCell"/>
</dbReference>
<comment type="subcellular location">
    <subcellularLocation>
        <location evidence="1">Membrane</location>
        <topology evidence="1">Multi-pass membrane protein</topology>
    </subcellularLocation>
</comment>
<dbReference type="AlphaFoldDB" id="A0A2C9ESE2"/>
<feature type="transmembrane region" description="Helical" evidence="5">
    <location>
        <begin position="68"/>
        <end position="91"/>
    </location>
</feature>
<dbReference type="EMBL" id="CP003190">
    <property type="protein sequence ID" value="AGL86519.1"/>
    <property type="molecule type" value="Genomic_DNA"/>
</dbReference>
<dbReference type="PANTHER" id="PTHR38480">
    <property type="entry name" value="SLR0254 PROTEIN"/>
    <property type="match status" value="1"/>
</dbReference>
<evidence type="ECO:0000256" key="1">
    <source>
        <dbReference type="ARBA" id="ARBA00004141"/>
    </source>
</evidence>
<organism evidence="7 8">
    <name type="scientific">Pseudomonas protegens (strain DSM 19095 / LMG 27888 / CFBP 6595 / CHA0)</name>
    <dbReference type="NCBI Taxonomy" id="1124983"/>
    <lineage>
        <taxon>Bacteria</taxon>
        <taxon>Pseudomonadati</taxon>
        <taxon>Pseudomonadota</taxon>
        <taxon>Gammaproteobacteria</taxon>
        <taxon>Pseudomonadales</taxon>
        <taxon>Pseudomonadaceae</taxon>
        <taxon>Pseudomonas</taxon>
    </lineage>
</organism>
<evidence type="ECO:0000256" key="5">
    <source>
        <dbReference type="SAM" id="Phobius"/>
    </source>
</evidence>
<gene>
    <name evidence="7" type="ORF">PFLCHA0_c47690</name>
</gene>
<dbReference type="KEGG" id="pprc:PFLCHA0_c47690"/>
<dbReference type="Proteomes" id="UP000013940">
    <property type="component" value="Chromosome"/>
</dbReference>
<evidence type="ECO:0000313" key="8">
    <source>
        <dbReference type="Proteomes" id="UP000013940"/>
    </source>
</evidence>
<keyword evidence="2 5" id="KW-0812">Transmembrane</keyword>
<proteinExistence type="predicted"/>
<dbReference type="InterPro" id="IPR010432">
    <property type="entry name" value="RDD"/>
</dbReference>
<keyword evidence="4 5" id="KW-0472">Membrane</keyword>
<dbReference type="HOGENOM" id="CLU_054176_1_0_6"/>
<evidence type="ECO:0000256" key="3">
    <source>
        <dbReference type="ARBA" id="ARBA00022989"/>
    </source>
</evidence>
<evidence type="ECO:0000259" key="6">
    <source>
        <dbReference type="Pfam" id="PF06271"/>
    </source>
</evidence>
<feature type="transmembrane region" description="Helical" evidence="5">
    <location>
        <begin position="97"/>
        <end position="117"/>
    </location>
</feature>
<keyword evidence="3 5" id="KW-1133">Transmembrane helix</keyword>
<protein>
    <recommendedName>
        <fullName evidence="6">RDD domain-containing protein</fullName>
    </recommendedName>
</protein>
<dbReference type="eggNOG" id="COG1714">
    <property type="taxonomic scope" value="Bacteria"/>
</dbReference>
<evidence type="ECO:0000256" key="2">
    <source>
        <dbReference type="ARBA" id="ARBA00022692"/>
    </source>
</evidence>
<evidence type="ECO:0000313" key="7">
    <source>
        <dbReference type="EMBL" id="AGL86519.1"/>
    </source>
</evidence>
<reference evidence="8" key="1">
    <citation type="journal article" date="2014" name="Genome Announc.">
        <title>Full-genome sequence of the plant growth-promoting bacterium Pseudomonas protegens CHA0.</title>
        <authorList>
            <person name="Jousset A."/>
            <person name="Schuldes J."/>
            <person name="Keel C."/>
            <person name="Maurhofer M."/>
            <person name="Daniel R."/>
            <person name="Scheu S."/>
            <person name="Thuermer A."/>
        </authorList>
    </citation>
    <scope>NUCLEOTIDE SEQUENCE [LARGE SCALE GENOMIC DNA]</scope>
    <source>
        <strain evidence="8">DSM 19095 / LMG 27888 / CFBP 6595 / CHA0</strain>
    </source>
</reference>
<accession>A0A2C9ESE2</accession>